<organism evidence="4 5">
    <name type="scientific">Rhizophagus irregularis</name>
    <dbReference type="NCBI Taxonomy" id="588596"/>
    <lineage>
        <taxon>Eukaryota</taxon>
        <taxon>Fungi</taxon>
        <taxon>Fungi incertae sedis</taxon>
        <taxon>Mucoromycota</taxon>
        <taxon>Glomeromycotina</taxon>
        <taxon>Glomeromycetes</taxon>
        <taxon>Glomerales</taxon>
        <taxon>Glomeraceae</taxon>
        <taxon>Rhizophagus</taxon>
    </lineage>
</organism>
<name>A0A2I1HLP6_9GLOM</name>
<comment type="cofactor">
    <cofactor evidence="1">
        <name>a divalent metal cation</name>
        <dbReference type="ChEBI" id="CHEBI:60240"/>
    </cofactor>
</comment>
<dbReference type="Pfam" id="PF13359">
    <property type="entry name" value="DDE_Tnp_4"/>
    <property type="match status" value="1"/>
</dbReference>
<evidence type="ECO:0000313" key="4">
    <source>
        <dbReference type="EMBL" id="PKY59816.1"/>
    </source>
</evidence>
<protein>
    <recommendedName>
        <fullName evidence="3">DDE Tnp4 domain-containing protein</fullName>
    </recommendedName>
</protein>
<comment type="caution">
    <text evidence="4">The sequence shown here is derived from an EMBL/GenBank/DDBJ whole genome shotgun (WGS) entry which is preliminary data.</text>
</comment>
<evidence type="ECO:0000256" key="2">
    <source>
        <dbReference type="ARBA" id="ARBA00022723"/>
    </source>
</evidence>
<dbReference type="InterPro" id="IPR027806">
    <property type="entry name" value="HARBI1_dom"/>
</dbReference>
<proteinExistence type="predicted"/>
<feature type="domain" description="DDE Tnp4" evidence="3">
    <location>
        <begin position="71"/>
        <end position="122"/>
    </location>
</feature>
<keyword evidence="5" id="KW-1185">Reference proteome</keyword>
<evidence type="ECO:0000313" key="5">
    <source>
        <dbReference type="Proteomes" id="UP000234323"/>
    </source>
</evidence>
<gene>
    <name evidence="4" type="ORF">RhiirA4_430692</name>
</gene>
<dbReference type="GO" id="GO:0046872">
    <property type="term" value="F:metal ion binding"/>
    <property type="evidence" value="ECO:0007669"/>
    <property type="project" value="UniProtKB-KW"/>
</dbReference>
<keyword evidence="2" id="KW-0479">Metal-binding</keyword>
<evidence type="ECO:0000259" key="3">
    <source>
        <dbReference type="Pfam" id="PF13359"/>
    </source>
</evidence>
<dbReference type="AlphaFoldDB" id="A0A2I1HLP6"/>
<accession>A0A2I1HLP6</accession>
<sequence>MYTYVKWPNSQVREFVHEGFKTIGGIEDIIGSIDGIHFILQNAPTKDKEVYFTRKKRYALHCQGIVDHRGNDFLIGDSAYPLSPFLIKPYNKPNSEQKIFNQIFSSHRIVVEHSFELLGDIWNDEDDDNFNDDDNDDYSNDYNEEELKRAGESKRDWIMRKLFTSS</sequence>
<dbReference type="Proteomes" id="UP000234323">
    <property type="component" value="Unassembled WGS sequence"/>
</dbReference>
<reference evidence="4 5" key="1">
    <citation type="submission" date="2015-10" db="EMBL/GenBank/DDBJ databases">
        <title>Genome analyses suggest a sexual origin of heterokaryosis in a supposedly ancient asexual fungus.</title>
        <authorList>
            <person name="Ropars J."/>
            <person name="Sedzielewska K."/>
            <person name="Noel J."/>
            <person name="Charron P."/>
            <person name="Farinelli L."/>
            <person name="Marton T."/>
            <person name="Kruger M."/>
            <person name="Pelin A."/>
            <person name="Brachmann A."/>
            <person name="Corradi N."/>
        </authorList>
    </citation>
    <scope>NUCLEOTIDE SEQUENCE [LARGE SCALE GENOMIC DNA]</scope>
    <source>
        <strain evidence="4 5">A4</strain>
    </source>
</reference>
<evidence type="ECO:0000256" key="1">
    <source>
        <dbReference type="ARBA" id="ARBA00001968"/>
    </source>
</evidence>
<dbReference type="EMBL" id="LLXI01003786">
    <property type="protein sequence ID" value="PKY59816.1"/>
    <property type="molecule type" value="Genomic_DNA"/>
</dbReference>
<dbReference type="VEuPathDB" id="FungiDB:RhiirA1_412425"/>